<sequence length="194" mass="20666">MEERVFHGNLTPADLARALEAAFNRSNLYAQKVGSGDKMAVQITSRPGARSGGQTALTITIQKVTEGVHVQIGKQAWMGIAASLGQTAFAALRNPFSLLHRLDDLAQDIENLQLDDDVWEVISRAAHAAGASHALSEKLRRLTCEHCRTANPVGEASCIACGAPLGDAQPRTCLSCGYVVTGAEKNCPNCKKVL</sequence>
<dbReference type="Pfam" id="PF12773">
    <property type="entry name" value="DZR"/>
    <property type="match status" value="1"/>
</dbReference>
<evidence type="ECO:0000313" key="2">
    <source>
        <dbReference type="EMBL" id="MBC8335161.1"/>
    </source>
</evidence>
<protein>
    <submittedName>
        <fullName evidence="2">Zinc ribbon domain-containing protein</fullName>
    </submittedName>
</protein>
<proteinExistence type="predicted"/>
<dbReference type="InterPro" id="IPR025874">
    <property type="entry name" value="DZR"/>
</dbReference>
<evidence type="ECO:0000313" key="3">
    <source>
        <dbReference type="Proteomes" id="UP000614469"/>
    </source>
</evidence>
<evidence type="ECO:0000259" key="1">
    <source>
        <dbReference type="Pfam" id="PF12773"/>
    </source>
</evidence>
<gene>
    <name evidence="2" type="ORF">H8E29_07855</name>
</gene>
<name>A0A8J6NLC5_9CHLR</name>
<organism evidence="2 3">
    <name type="scientific">Candidatus Desulfolinea nitratireducens</name>
    <dbReference type="NCBI Taxonomy" id="2841698"/>
    <lineage>
        <taxon>Bacteria</taxon>
        <taxon>Bacillati</taxon>
        <taxon>Chloroflexota</taxon>
        <taxon>Anaerolineae</taxon>
        <taxon>Anaerolineales</taxon>
        <taxon>Anaerolineales incertae sedis</taxon>
        <taxon>Candidatus Desulfolinea</taxon>
    </lineage>
</organism>
<comment type="caution">
    <text evidence="2">The sequence shown here is derived from an EMBL/GenBank/DDBJ whole genome shotgun (WGS) entry which is preliminary data.</text>
</comment>
<accession>A0A8J6NLC5</accession>
<dbReference type="EMBL" id="JACNJN010000092">
    <property type="protein sequence ID" value="MBC8335161.1"/>
    <property type="molecule type" value="Genomic_DNA"/>
</dbReference>
<reference evidence="2 3" key="1">
    <citation type="submission" date="2020-08" db="EMBL/GenBank/DDBJ databases">
        <title>Bridging the membrane lipid divide: bacteria of the FCB group superphylum have the potential to synthesize archaeal ether lipids.</title>
        <authorList>
            <person name="Villanueva L."/>
            <person name="Von Meijenfeldt F.A.B."/>
            <person name="Westbye A.B."/>
            <person name="Yadav S."/>
            <person name="Hopmans E.C."/>
            <person name="Dutilh B.E."/>
            <person name="Sinninghe Damste J.S."/>
        </authorList>
    </citation>
    <scope>NUCLEOTIDE SEQUENCE [LARGE SCALE GENOMIC DNA]</scope>
    <source>
        <strain evidence="2">NIOZ-UU36</strain>
    </source>
</reference>
<dbReference type="AlphaFoldDB" id="A0A8J6NLC5"/>
<feature type="domain" description="DZANK-type" evidence="1">
    <location>
        <begin position="144"/>
        <end position="190"/>
    </location>
</feature>
<dbReference type="Proteomes" id="UP000614469">
    <property type="component" value="Unassembled WGS sequence"/>
</dbReference>